<evidence type="ECO:0000256" key="5">
    <source>
        <dbReference type="ARBA" id="ARBA00022989"/>
    </source>
</evidence>
<dbReference type="PATRIC" id="fig|1224164.3.peg.782"/>
<dbReference type="PANTHER" id="PTHR23517:SF2">
    <property type="entry name" value="MULTIDRUG RESISTANCE PROTEIN MDTH"/>
    <property type="match status" value="1"/>
</dbReference>
<keyword evidence="10" id="KW-1185">Reference proteome</keyword>
<dbReference type="EMBL" id="CP004353">
    <property type="protein sequence ID" value="AHI22180.1"/>
    <property type="molecule type" value="Genomic_DNA"/>
</dbReference>
<feature type="transmembrane region" description="Helical" evidence="7">
    <location>
        <begin position="270"/>
        <end position="288"/>
    </location>
</feature>
<evidence type="ECO:0000259" key="8">
    <source>
        <dbReference type="PROSITE" id="PS50850"/>
    </source>
</evidence>
<feature type="transmembrane region" description="Helical" evidence="7">
    <location>
        <begin position="204"/>
        <end position="229"/>
    </location>
</feature>
<dbReference type="Pfam" id="PF07690">
    <property type="entry name" value="MFS_1"/>
    <property type="match status" value="1"/>
</dbReference>
<dbReference type="InterPro" id="IPR011701">
    <property type="entry name" value="MFS"/>
</dbReference>
<protein>
    <recommendedName>
        <fullName evidence="8">Major facilitator superfamily (MFS) profile domain-containing protein</fullName>
    </recommendedName>
</protein>
<feature type="transmembrane region" description="Helical" evidence="7">
    <location>
        <begin position="129"/>
        <end position="151"/>
    </location>
</feature>
<dbReference type="HOGENOM" id="CLU_001265_60_5_11"/>
<feature type="transmembrane region" description="Helical" evidence="7">
    <location>
        <begin position="163"/>
        <end position="183"/>
    </location>
</feature>
<evidence type="ECO:0000256" key="4">
    <source>
        <dbReference type="ARBA" id="ARBA00022692"/>
    </source>
</evidence>
<organism evidence="9 10">
    <name type="scientific">Corynebacterium vitaeruminis DSM 20294</name>
    <dbReference type="NCBI Taxonomy" id="1224164"/>
    <lineage>
        <taxon>Bacteria</taxon>
        <taxon>Bacillati</taxon>
        <taxon>Actinomycetota</taxon>
        <taxon>Actinomycetes</taxon>
        <taxon>Mycobacteriales</taxon>
        <taxon>Corynebacteriaceae</taxon>
        <taxon>Corynebacterium</taxon>
    </lineage>
</organism>
<dbReference type="InterPro" id="IPR036259">
    <property type="entry name" value="MFS_trans_sf"/>
</dbReference>
<evidence type="ECO:0000313" key="9">
    <source>
        <dbReference type="EMBL" id="AHI22180.1"/>
    </source>
</evidence>
<dbReference type="SUPFAM" id="SSF103473">
    <property type="entry name" value="MFS general substrate transporter"/>
    <property type="match status" value="1"/>
</dbReference>
<keyword evidence="3" id="KW-1003">Cell membrane</keyword>
<dbReference type="RefSeq" id="WP_025252223.1">
    <property type="nucleotide sequence ID" value="NZ_CP004353.1"/>
</dbReference>
<feature type="transmembrane region" description="Helical" evidence="7">
    <location>
        <begin position="365"/>
        <end position="382"/>
    </location>
</feature>
<keyword evidence="4 7" id="KW-0812">Transmembrane</keyword>
<dbReference type="InterPro" id="IPR020846">
    <property type="entry name" value="MFS_dom"/>
</dbReference>
<dbReference type="KEGG" id="cvt:B843_03955"/>
<gene>
    <name evidence="9" type="ORF">B843_03955</name>
</gene>
<feature type="transmembrane region" description="Helical" evidence="7">
    <location>
        <begin position="294"/>
        <end position="315"/>
    </location>
</feature>
<evidence type="ECO:0000313" key="10">
    <source>
        <dbReference type="Proteomes" id="UP000019222"/>
    </source>
</evidence>
<dbReference type="InterPro" id="IPR050171">
    <property type="entry name" value="MFS_Transporters"/>
</dbReference>
<dbReference type="PANTHER" id="PTHR23517">
    <property type="entry name" value="RESISTANCE PROTEIN MDTM, PUTATIVE-RELATED-RELATED"/>
    <property type="match status" value="1"/>
</dbReference>
<dbReference type="PROSITE" id="PS50850">
    <property type="entry name" value="MFS"/>
    <property type="match status" value="1"/>
</dbReference>
<evidence type="ECO:0000256" key="3">
    <source>
        <dbReference type="ARBA" id="ARBA00022475"/>
    </source>
</evidence>
<feature type="transmembrane region" description="Helical" evidence="7">
    <location>
        <begin position="7"/>
        <end position="33"/>
    </location>
</feature>
<proteinExistence type="predicted"/>
<feature type="transmembrane region" description="Helical" evidence="7">
    <location>
        <begin position="336"/>
        <end position="359"/>
    </location>
</feature>
<dbReference type="Proteomes" id="UP000019222">
    <property type="component" value="Chromosome"/>
</dbReference>
<sequence length="391" mass="40956">MFRQRNTLALFAAMLVAAIGKGVYLSVSVIFLLTVVGLSPAQVGAGTSAAAVCGLVFSFPIGVLADRIGQKPTLFALMAVEAAAMGSFALTHSFWHFVVSVCLFSAAFTASFPVTQSIVAVITTERVKAMAVILALRNLGIGAGSIIAVPFLNSGSEHTGRLVLALVSASMAVALIGIGLIRVPREVRSAPLGQAFAALRDVRFATLALLVNVPTFVIHIMLIGMPLWITANGVLFHRFVAIGLVVNTLVIVVAQLPITGLVTGLRRAQVALYFAGFGLLLSCSLLAYGLLSDAYGLLVAIVIVVVTLLAVTECAQTSASWTISYALAPAEQRTTYLALFNMAFSVVEIIAPLVISTWVMDQGRVGWLTLGVVLSVVSVISGRRSAASPAR</sequence>
<feature type="transmembrane region" description="Helical" evidence="7">
    <location>
        <begin position="97"/>
        <end position="122"/>
    </location>
</feature>
<dbReference type="STRING" id="1224164.B843_03955"/>
<evidence type="ECO:0000256" key="7">
    <source>
        <dbReference type="SAM" id="Phobius"/>
    </source>
</evidence>
<reference evidence="9 10" key="1">
    <citation type="submission" date="2013-02" db="EMBL/GenBank/DDBJ databases">
        <title>The complete genome sequence of Corynebacterium vitaeruminis DSM 20294.</title>
        <authorList>
            <person name="Ruckert C."/>
            <person name="Albersmeier A."/>
            <person name="Kalinowski J."/>
        </authorList>
    </citation>
    <scope>NUCLEOTIDE SEQUENCE [LARGE SCALE GENOMIC DNA]</scope>
    <source>
        <strain evidence="10">ATCC 10234</strain>
    </source>
</reference>
<dbReference type="GO" id="GO:0022857">
    <property type="term" value="F:transmembrane transporter activity"/>
    <property type="evidence" value="ECO:0007669"/>
    <property type="project" value="InterPro"/>
</dbReference>
<keyword evidence="5 7" id="KW-1133">Transmembrane helix</keyword>
<name>W5XZV0_9CORY</name>
<evidence type="ECO:0000256" key="2">
    <source>
        <dbReference type="ARBA" id="ARBA00022448"/>
    </source>
</evidence>
<feature type="domain" description="Major facilitator superfamily (MFS) profile" evidence="8">
    <location>
        <begin position="6"/>
        <end position="391"/>
    </location>
</feature>
<dbReference type="GO" id="GO:0005886">
    <property type="term" value="C:plasma membrane"/>
    <property type="evidence" value="ECO:0007669"/>
    <property type="project" value="UniProtKB-SubCell"/>
</dbReference>
<keyword evidence="6 7" id="KW-0472">Membrane</keyword>
<feature type="transmembrane region" description="Helical" evidence="7">
    <location>
        <begin position="72"/>
        <end position="91"/>
    </location>
</feature>
<comment type="subcellular location">
    <subcellularLocation>
        <location evidence="1">Cell membrane</location>
        <topology evidence="1">Multi-pass membrane protein</topology>
    </subcellularLocation>
</comment>
<dbReference type="eggNOG" id="COG2814">
    <property type="taxonomic scope" value="Bacteria"/>
</dbReference>
<accession>W5XZV0</accession>
<keyword evidence="2" id="KW-0813">Transport</keyword>
<feature type="transmembrane region" description="Helical" evidence="7">
    <location>
        <begin position="45"/>
        <end position="65"/>
    </location>
</feature>
<dbReference type="AlphaFoldDB" id="W5XZV0"/>
<dbReference type="Gene3D" id="1.20.1250.20">
    <property type="entry name" value="MFS general substrate transporter like domains"/>
    <property type="match status" value="1"/>
</dbReference>
<evidence type="ECO:0000256" key="6">
    <source>
        <dbReference type="ARBA" id="ARBA00023136"/>
    </source>
</evidence>
<feature type="transmembrane region" description="Helical" evidence="7">
    <location>
        <begin position="235"/>
        <end position="258"/>
    </location>
</feature>
<evidence type="ECO:0000256" key="1">
    <source>
        <dbReference type="ARBA" id="ARBA00004651"/>
    </source>
</evidence>